<proteinExistence type="predicted"/>
<dbReference type="PANTHER" id="PTHR45138">
    <property type="entry name" value="REGULATORY COMPONENTS OF SENSORY TRANSDUCTION SYSTEM"/>
    <property type="match status" value="1"/>
</dbReference>
<dbReference type="GO" id="GO:0043709">
    <property type="term" value="P:cell adhesion involved in single-species biofilm formation"/>
    <property type="evidence" value="ECO:0007669"/>
    <property type="project" value="TreeGrafter"/>
</dbReference>
<dbReference type="Pfam" id="PF00990">
    <property type="entry name" value="GGDEF"/>
    <property type="match status" value="1"/>
</dbReference>
<organism evidence="3 4">
    <name type="scientific">Candidatus Desulfosporosinus infrequens</name>
    <dbReference type="NCBI Taxonomy" id="2043169"/>
    <lineage>
        <taxon>Bacteria</taxon>
        <taxon>Bacillati</taxon>
        <taxon>Bacillota</taxon>
        <taxon>Clostridia</taxon>
        <taxon>Eubacteriales</taxon>
        <taxon>Desulfitobacteriaceae</taxon>
        <taxon>Desulfosporosinus</taxon>
    </lineage>
</organism>
<dbReference type="GO" id="GO:0005886">
    <property type="term" value="C:plasma membrane"/>
    <property type="evidence" value="ECO:0007669"/>
    <property type="project" value="TreeGrafter"/>
</dbReference>
<dbReference type="GO" id="GO:0052621">
    <property type="term" value="F:diguanylate cyclase activity"/>
    <property type="evidence" value="ECO:0007669"/>
    <property type="project" value="UniProtKB-EC"/>
</dbReference>
<dbReference type="SMART" id="SM00267">
    <property type="entry name" value="GGDEF"/>
    <property type="match status" value="1"/>
</dbReference>
<dbReference type="SUPFAM" id="SSF55073">
    <property type="entry name" value="Nucleotide cyclase"/>
    <property type="match status" value="1"/>
</dbReference>
<sequence>MVNLKYKGVSRYWGLSVVILIVITQQIHNQWQRTIIASLLSIILLLLVEKVSIDHCKLVGVANSDELTGLGNFRAFQDRIRLEVGRSNQNDTPLAMLLIDLDYFKKYNDTFGHRNGNDLLQTFGQIMLANVRTTDGVFRFGGDEFAIILPHAALEDARQIALRIRENFSLVGIRGPVTLSIGLSQYFSGAETAEQFFDRVDSLLYNVKMQGGNGFQLPPVGTFTPSFKQKIALRT</sequence>
<dbReference type="InterPro" id="IPR000160">
    <property type="entry name" value="GGDEF_dom"/>
</dbReference>
<evidence type="ECO:0000313" key="4">
    <source>
        <dbReference type="Proteomes" id="UP000238916"/>
    </source>
</evidence>
<dbReference type="GO" id="GO:1902201">
    <property type="term" value="P:negative regulation of bacterial-type flagellum-dependent cell motility"/>
    <property type="evidence" value="ECO:0007669"/>
    <property type="project" value="TreeGrafter"/>
</dbReference>
<gene>
    <name evidence="3" type="ORF">SBF1_7360006</name>
</gene>
<dbReference type="InterPro" id="IPR050469">
    <property type="entry name" value="Diguanylate_Cyclase"/>
</dbReference>
<keyword evidence="1" id="KW-0812">Transmembrane</keyword>
<evidence type="ECO:0000256" key="1">
    <source>
        <dbReference type="SAM" id="Phobius"/>
    </source>
</evidence>
<dbReference type="InterPro" id="IPR029787">
    <property type="entry name" value="Nucleotide_cyclase"/>
</dbReference>
<dbReference type="NCBIfam" id="TIGR00254">
    <property type="entry name" value="GGDEF"/>
    <property type="match status" value="1"/>
</dbReference>
<evidence type="ECO:0000313" key="3">
    <source>
        <dbReference type="EMBL" id="SPF54115.1"/>
    </source>
</evidence>
<keyword evidence="1" id="KW-1133">Transmembrane helix</keyword>
<dbReference type="EMBL" id="OMOF01000708">
    <property type="protein sequence ID" value="SPF54115.1"/>
    <property type="molecule type" value="Genomic_DNA"/>
</dbReference>
<dbReference type="InterPro" id="IPR043128">
    <property type="entry name" value="Rev_trsase/Diguanyl_cyclase"/>
</dbReference>
<name>A0A2U3LQB4_9FIRM</name>
<reference evidence="4" key="1">
    <citation type="submission" date="2018-02" db="EMBL/GenBank/DDBJ databases">
        <authorList>
            <person name="Hausmann B."/>
        </authorList>
    </citation>
    <scope>NUCLEOTIDE SEQUENCE [LARGE SCALE GENOMIC DNA]</scope>
    <source>
        <strain evidence="4">Peat soil MAG SbF1</strain>
    </source>
</reference>
<dbReference type="AlphaFoldDB" id="A0A2U3LQB4"/>
<dbReference type="EC" id="2.7.7.65" evidence="3"/>
<feature type="transmembrane region" description="Helical" evidence="1">
    <location>
        <begin position="12"/>
        <end position="28"/>
    </location>
</feature>
<keyword evidence="1" id="KW-0472">Membrane</keyword>
<dbReference type="CDD" id="cd01949">
    <property type="entry name" value="GGDEF"/>
    <property type="match status" value="1"/>
</dbReference>
<accession>A0A2U3LQB4</accession>
<keyword evidence="3" id="KW-0548">Nucleotidyltransferase</keyword>
<evidence type="ECO:0000259" key="2">
    <source>
        <dbReference type="PROSITE" id="PS50887"/>
    </source>
</evidence>
<dbReference type="FunFam" id="3.30.70.270:FF:000001">
    <property type="entry name" value="Diguanylate cyclase domain protein"/>
    <property type="match status" value="1"/>
</dbReference>
<dbReference type="PANTHER" id="PTHR45138:SF9">
    <property type="entry name" value="DIGUANYLATE CYCLASE DGCM-RELATED"/>
    <property type="match status" value="1"/>
</dbReference>
<feature type="transmembrane region" description="Helical" evidence="1">
    <location>
        <begin position="34"/>
        <end position="53"/>
    </location>
</feature>
<dbReference type="PROSITE" id="PS50887">
    <property type="entry name" value="GGDEF"/>
    <property type="match status" value="1"/>
</dbReference>
<protein>
    <submittedName>
        <fullName evidence="3">Putative Diguanylate cyclase</fullName>
        <ecNumber evidence="3">2.7.7.65</ecNumber>
    </submittedName>
</protein>
<keyword evidence="3" id="KW-0808">Transferase</keyword>
<dbReference type="Proteomes" id="UP000238916">
    <property type="component" value="Unassembled WGS sequence"/>
</dbReference>
<dbReference type="Gene3D" id="3.30.70.270">
    <property type="match status" value="1"/>
</dbReference>
<feature type="domain" description="GGDEF" evidence="2">
    <location>
        <begin position="92"/>
        <end position="220"/>
    </location>
</feature>